<dbReference type="PANTHER" id="PTHR35807">
    <property type="entry name" value="TRANSCRIPTIONAL REGULATOR REDD-RELATED"/>
    <property type="match status" value="1"/>
</dbReference>
<keyword evidence="2" id="KW-0238">DNA-binding</keyword>
<dbReference type="Pfam" id="PF03704">
    <property type="entry name" value="BTAD"/>
    <property type="match status" value="1"/>
</dbReference>
<dbReference type="GO" id="GO:0003677">
    <property type="term" value="F:DNA binding"/>
    <property type="evidence" value="ECO:0007669"/>
    <property type="project" value="UniProtKB-KW"/>
</dbReference>
<organism evidence="2 3">
    <name type="scientific">Kribbella amoyensis</name>
    <dbReference type="NCBI Taxonomy" id="996641"/>
    <lineage>
        <taxon>Bacteria</taxon>
        <taxon>Bacillati</taxon>
        <taxon>Actinomycetota</taxon>
        <taxon>Actinomycetes</taxon>
        <taxon>Propionibacteriales</taxon>
        <taxon>Kribbellaceae</taxon>
        <taxon>Kribbella</taxon>
    </lineage>
</organism>
<dbReference type="AlphaFoldDB" id="A0A561B114"/>
<evidence type="ECO:0000313" key="3">
    <source>
        <dbReference type="Proteomes" id="UP000318380"/>
    </source>
</evidence>
<protein>
    <submittedName>
        <fullName evidence="2">DNA-binding SARP family transcriptional activator</fullName>
    </submittedName>
</protein>
<dbReference type="InterPro" id="IPR005158">
    <property type="entry name" value="BTAD"/>
</dbReference>
<comment type="caution">
    <text evidence="2">The sequence shown here is derived from an EMBL/GenBank/DDBJ whole genome shotgun (WGS) entry which is preliminary data.</text>
</comment>
<feature type="domain" description="Bacterial transcriptional activator" evidence="1">
    <location>
        <begin position="103"/>
        <end position="244"/>
    </location>
</feature>
<dbReference type="SUPFAM" id="SSF48452">
    <property type="entry name" value="TPR-like"/>
    <property type="match status" value="1"/>
</dbReference>
<gene>
    <name evidence="2" type="ORF">FB561_7538</name>
</gene>
<evidence type="ECO:0000259" key="1">
    <source>
        <dbReference type="SMART" id="SM01043"/>
    </source>
</evidence>
<accession>A0A561B114</accession>
<dbReference type="InterPro" id="IPR051677">
    <property type="entry name" value="AfsR-DnrI-RedD_regulator"/>
</dbReference>
<dbReference type="SMART" id="SM01043">
    <property type="entry name" value="BTAD"/>
    <property type="match status" value="1"/>
</dbReference>
<dbReference type="Gene3D" id="1.25.40.10">
    <property type="entry name" value="Tetratricopeptide repeat domain"/>
    <property type="match status" value="1"/>
</dbReference>
<sequence>MRTLSGCDLRLHLLGDWLLVAGPGAPEEVELPAGPKHLIALLALNGRCARTQAAATLWPDCPDEVAAARLRAVLWRLRHRHAGVPPLLEIGDASLALTDDVAVDVHRFEASAELLIHDPGEREVPDDEAAAAVLDSSELLPGWYDDWVLAARERLRYLRLSALDALADRRRTQRRSHEALQAARAAISVEPLHESAHRTIVRTHLENGDIVEAVQHYEKFRAMLERELGFPPSELFRELVHPYLAGVTARRIARTR</sequence>
<evidence type="ECO:0000313" key="2">
    <source>
        <dbReference type="EMBL" id="TWD72546.1"/>
    </source>
</evidence>
<dbReference type="EMBL" id="VIVK01000004">
    <property type="protein sequence ID" value="TWD72546.1"/>
    <property type="molecule type" value="Genomic_DNA"/>
</dbReference>
<dbReference type="InterPro" id="IPR011990">
    <property type="entry name" value="TPR-like_helical_dom_sf"/>
</dbReference>
<dbReference type="RefSeq" id="WP_170284967.1">
    <property type="nucleotide sequence ID" value="NZ_VIVK01000004.1"/>
</dbReference>
<dbReference type="Proteomes" id="UP000318380">
    <property type="component" value="Unassembled WGS sequence"/>
</dbReference>
<reference evidence="2 3" key="1">
    <citation type="submission" date="2019-06" db="EMBL/GenBank/DDBJ databases">
        <title>Sequencing the genomes of 1000 actinobacteria strains.</title>
        <authorList>
            <person name="Klenk H.-P."/>
        </authorList>
    </citation>
    <scope>NUCLEOTIDE SEQUENCE [LARGE SCALE GENOMIC DNA]</scope>
    <source>
        <strain evidence="2 3">DSM 24683</strain>
    </source>
</reference>
<proteinExistence type="predicted"/>
<name>A0A561B114_9ACTN</name>
<keyword evidence="3" id="KW-1185">Reference proteome</keyword>